<reference evidence="1" key="2">
    <citation type="submission" date="2023-05" db="EMBL/GenBank/DDBJ databases">
        <authorList>
            <person name="Fouks B."/>
        </authorList>
    </citation>
    <scope>NUCLEOTIDE SEQUENCE</scope>
    <source>
        <strain evidence="1">Stay&amp;Tobe</strain>
        <tissue evidence="1">Testes</tissue>
    </source>
</reference>
<sequence length="121" mass="13832">NHLQCSSSIWPATKFDEPALLDTNSREHASYFFWGIVAKNDLCKQQWRRVIPSSHSCRTQLQLQSSLAQHCLTDFLGDQQLTIAVVYHGPAKFDEHAFLIPISREHCLTEFLGIEPPYNCS</sequence>
<proteinExistence type="predicted"/>
<evidence type="ECO:0000313" key="1">
    <source>
        <dbReference type="EMBL" id="KAJ9579410.1"/>
    </source>
</evidence>
<reference evidence="1" key="1">
    <citation type="journal article" date="2023" name="IScience">
        <title>Live-bearing cockroach genome reveals convergent evolutionary mechanisms linked to viviparity in insects and beyond.</title>
        <authorList>
            <person name="Fouks B."/>
            <person name="Harrison M.C."/>
            <person name="Mikhailova A.A."/>
            <person name="Marchal E."/>
            <person name="English S."/>
            <person name="Carruthers M."/>
            <person name="Jennings E.C."/>
            <person name="Chiamaka E.L."/>
            <person name="Frigard R.A."/>
            <person name="Pippel M."/>
            <person name="Attardo G.M."/>
            <person name="Benoit J.B."/>
            <person name="Bornberg-Bauer E."/>
            <person name="Tobe S.S."/>
        </authorList>
    </citation>
    <scope>NUCLEOTIDE SEQUENCE</scope>
    <source>
        <strain evidence="1">Stay&amp;Tobe</strain>
    </source>
</reference>
<protein>
    <submittedName>
        <fullName evidence="1">Uncharacterized protein</fullName>
    </submittedName>
</protein>
<evidence type="ECO:0000313" key="2">
    <source>
        <dbReference type="Proteomes" id="UP001233999"/>
    </source>
</evidence>
<name>A0AAD7ZEW9_DIPPU</name>
<feature type="non-terminal residue" evidence="1">
    <location>
        <position position="1"/>
    </location>
</feature>
<feature type="non-terminal residue" evidence="1">
    <location>
        <position position="121"/>
    </location>
</feature>
<gene>
    <name evidence="1" type="ORF">L9F63_024480</name>
</gene>
<dbReference type="Proteomes" id="UP001233999">
    <property type="component" value="Unassembled WGS sequence"/>
</dbReference>
<comment type="caution">
    <text evidence="1">The sequence shown here is derived from an EMBL/GenBank/DDBJ whole genome shotgun (WGS) entry which is preliminary data.</text>
</comment>
<keyword evidence="2" id="KW-1185">Reference proteome</keyword>
<dbReference type="EMBL" id="JASPKZ010008435">
    <property type="protein sequence ID" value="KAJ9579410.1"/>
    <property type="molecule type" value="Genomic_DNA"/>
</dbReference>
<organism evidence="1 2">
    <name type="scientific">Diploptera punctata</name>
    <name type="common">Pacific beetle cockroach</name>
    <dbReference type="NCBI Taxonomy" id="6984"/>
    <lineage>
        <taxon>Eukaryota</taxon>
        <taxon>Metazoa</taxon>
        <taxon>Ecdysozoa</taxon>
        <taxon>Arthropoda</taxon>
        <taxon>Hexapoda</taxon>
        <taxon>Insecta</taxon>
        <taxon>Pterygota</taxon>
        <taxon>Neoptera</taxon>
        <taxon>Polyneoptera</taxon>
        <taxon>Dictyoptera</taxon>
        <taxon>Blattodea</taxon>
        <taxon>Blaberoidea</taxon>
        <taxon>Blaberidae</taxon>
        <taxon>Diplopterinae</taxon>
        <taxon>Diploptera</taxon>
    </lineage>
</organism>
<accession>A0AAD7ZEW9</accession>
<dbReference type="AlphaFoldDB" id="A0AAD7ZEW9"/>